<dbReference type="Gene3D" id="3.10.620.30">
    <property type="match status" value="1"/>
</dbReference>
<sequence length="287" mass="31152">MVGRCAVSATLRLVHTTGYTYNGPATASYNEARLAPLATADQTILHHRLEVSPSAWSQAWTDYWGTQVTSFEVHEEHDELQVVAISTVTVDRKTVAGDELTWDELAAPAVRDEFDELLEIGDRVDPGSDFLQVVRELRGTATTPAALVDAVVGRVHGSVSYVQGRTTVRSPARDAWATGEGTCQDMAHLVIGALRSQGIPARYVSGYVLPDRDAPLGESITSASHAWIQWWDGAWLGVDPASGRVPDDFYIEMARGRDYTDVVPLRGIFTGSPGSKMNAAVEISRLA</sequence>
<dbReference type="PANTHER" id="PTHR33490">
    <property type="entry name" value="BLR5614 PROTEIN-RELATED"/>
    <property type="match status" value="1"/>
</dbReference>
<dbReference type="InterPro" id="IPR002931">
    <property type="entry name" value="Transglutaminase-like"/>
</dbReference>
<dbReference type="SMART" id="SM00460">
    <property type="entry name" value="TGc"/>
    <property type="match status" value="1"/>
</dbReference>
<dbReference type="PANTHER" id="PTHR33490:SF6">
    <property type="entry name" value="SLL1049 PROTEIN"/>
    <property type="match status" value="1"/>
</dbReference>
<dbReference type="InterPro" id="IPR013589">
    <property type="entry name" value="Bac_transglu_N"/>
</dbReference>
<keyword evidence="3" id="KW-1185">Reference proteome</keyword>
<dbReference type="Proteomes" id="UP000320244">
    <property type="component" value="Unassembled WGS sequence"/>
</dbReference>
<dbReference type="OrthoDB" id="9804023at2"/>
<dbReference type="SUPFAM" id="SSF54001">
    <property type="entry name" value="Cysteine proteinases"/>
    <property type="match status" value="1"/>
</dbReference>
<reference evidence="2 3" key="1">
    <citation type="submission" date="2019-05" db="EMBL/GenBank/DDBJ databases">
        <authorList>
            <person name="Lee S.D."/>
        </authorList>
    </citation>
    <scope>NUCLEOTIDE SEQUENCE [LARGE SCALE GENOMIC DNA]</scope>
    <source>
        <strain evidence="2 3">C5-26</strain>
    </source>
</reference>
<dbReference type="Pfam" id="PF08379">
    <property type="entry name" value="Bact_transglu_N"/>
    <property type="match status" value="1"/>
</dbReference>
<gene>
    <name evidence="2" type="ORF">FGL98_16530</name>
</gene>
<protein>
    <submittedName>
        <fullName evidence="2">Transglutaminase family protein</fullName>
    </submittedName>
</protein>
<accession>A0A563DWY5</accession>
<dbReference type="Pfam" id="PF01841">
    <property type="entry name" value="Transglut_core"/>
    <property type="match status" value="1"/>
</dbReference>
<proteinExistence type="predicted"/>
<reference evidence="2 3" key="2">
    <citation type="submission" date="2019-08" db="EMBL/GenBank/DDBJ databases">
        <title>Jejuicoccus antrihumi gen. nov., sp. nov., a new member of the family Dermacoccaceae isolated from a cave.</title>
        <authorList>
            <person name="Schumann P."/>
            <person name="Kim I.S."/>
        </authorList>
    </citation>
    <scope>NUCLEOTIDE SEQUENCE [LARGE SCALE GENOMIC DNA]</scope>
    <source>
        <strain evidence="2 3">C5-26</strain>
    </source>
</reference>
<organism evidence="2 3">
    <name type="scientific">Leekyejoonella antrihumi</name>
    <dbReference type="NCBI Taxonomy" id="1660198"/>
    <lineage>
        <taxon>Bacteria</taxon>
        <taxon>Bacillati</taxon>
        <taxon>Actinomycetota</taxon>
        <taxon>Actinomycetes</taxon>
        <taxon>Micrococcales</taxon>
        <taxon>Dermacoccaceae</taxon>
        <taxon>Leekyejoonella</taxon>
    </lineage>
</organism>
<dbReference type="InterPro" id="IPR038765">
    <property type="entry name" value="Papain-like_cys_pep_sf"/>
</dbReference>
<dbReference type="AlphaFoldDB" id="A0A563DWY5"/>
<evidence type="ECO:0000259" key="1">
    <source>
        <dbReference type="SMART" id="SM00460"/>
    </source>
</evidence>
<name>A0A563DWY5_9MICO</name>
<dbReference type="EMBL" id="VCQV01000025">
    <property type="protein sequence ID" value="TWP34715.1"/>
    <property type="molecule type" value="Genomic_DNA"/>
</dbReference>
<feature type="domain" description="Transglutaminase-like" evidence="1">
    <location>
        <begin position="175"/>
        <end position="242"/>
    </location>
</feature>
<evidence type="ECO:0000313" key="2">
    <source>
        <dbReference type="EMBL" id="TWP34715.1"/>
    </source>
</evidence>
<evidence type="ECO:0000313" key="3">
    <source>
        <dbReference type="Proteomes" id="UP000320244"/>
    </source>
</evidence>
<comment type="caution">
    <text evidence="2">The sequence shown here is derived from an EMBL/GenBank/DDBJ whole genome shotgun (WGS) entry which is preliminary data.</text>
</comment>